<dbReference type="AlphaFoldDB" id="A0A0B6YTI3"/>
<protein>
    <recommendedName>
        <fullName evidence="2">Cyclin-A N-terminal APC/C binding region domain-containing protein</fullName>
    </recommendedName>
</protein>
<name>A0A0B6YTI3_9EUPU</name>
<feature type="non-terminal residue" evidence="3">
    <location>
        <position position="141"/>
    </location>
</feature>
<accession>A0A0B6YTI3</accession>
<dbReference type="EMBL" id="HACG01012673">
    <property type="protein sequence ID" value="CEK59538.1"/>
    <property type="molecule type" value="Transcribed_RNA"/>
</dbReference>
<dbReference type="Pfam" id="PF16500">
    <property type="entry name" value="Cyclin_N2"/>
    <property type="match status" value="1"/>
</dbReference>
<reference evidence="3" key="1">
    <citation type="submission" date="2014-12" db="EMBL/GenBank/DDBJ databases">
        <title>Insight into the proteome of Arion vulgaris.</title>
        <authorList>
            <person name="Aradska J."/>
            <person name="Bulat T."/>
            <person name="Smidak R."/>
            <person name="Sarate P."/>
            <person name="Gangsoo J."/>
            <person name="Sialana F."/>
            <person name="Bilban M."/>
            <person name="Lubec G."/>
        </authorList>
    </citation>
    <scope>NUCLEOTIDE SEQUENCE</scope>
    <source>
        <tissue evidence="3">Skin</tissue>
    </source>
</reference>
<evidence type="ECO:0000256" key="1">
    <source>
        <dbReference type="SAM" id="MobiDB-lite"/>
    </source>
</evidence>
<dbReference type="InterPro" id="IPR032447">
    <property type="entry name" value="Cyclin-A_N"/>
</dbReference>
<evidence type="ECO:0000313" key="3">
    <source>
        <dbReference type="EMBL" id="CEK59538.1"/>
    </source>
</evidence>
<sequence>MAGILRAHNLPNYSSKEDNENINPKLTRAGNSRRPALGNVTNQLRRQPQRVAKGKGLTTNADGQENIKIGKVPASFAIFEDVEVQSTRVQEQYHEDEPMLDQENRNSEPNLVLSDAIACLNQIGRPGCHFPLGLSQHAASP</sequence>
<proteinExistence type="predicted"/>
<gene>
    <name evidence="3" type="primary">ORF36643</name>
</gene>
<organism evidence="3">
    <name type="scientific">Arion vulgaris</name>
    <dbReference type="NCBI Taxonomy" id="1028688"/>
    <lineage>
        <taxon>Eukaryota</taxon>
        <taxon>Metazoa</taxon>
        <taxon>Spiralia</taxon>
        <taxon>Lophotrochozoa</taxon>
        <taxon>Mollusca</taxon>
        <taxon>Gastropoda</taxon>
        <taxon>Heterobranchia</taxon>
        <taxon>Euthyneura</taxon>
        <taxon>Panpulmonata</taxon>
        <taxon>Eupulmonata</taxon>
        <taxon>Stylommatophora</taxon>
        <taxon>Helicina</taxon>
        <taxon>Arionoidea</taxon>
        <taxon>Arionidae</taxon>
        <taxon>Arion</taxon>
    </lineage>
</organism>
<evidence type="ECO:0000259" key="2">
    <source>
        <dbReference type="Pfam" id="PF16500"/>
    </source>
</evidence>
<feature type="domain" description="Cyclin-A N-terminal APC/C binding region" evidence="2">
    <location>
        <begin position="33"/>
        <end position="122"/>
    </location>
</feature>
<feature type="region of interest" description="Disordered" evidence="1">
    <location>
        <begin position="1"/>
        <end position="36"/>
    </location>
</feature>